<dbReference type="InterPro" id="IPR013216">
    <property type="entry name" value="Methyltransf_11"/>
</dbReference>
<dbReference type="GO" id="GO:0003700">
    <property type="term" value="F:DNA-binding transcription factor activity"/>
    <property type="evidence" value="ECO:0007669"/>
    <property type="project" value="InterPro"/>
</dbReference>
<evidence type="ECO:0000256" key="1">
    <source>
        <dbReference type="SAM" id="MobiDB-lite"/>
    </source>
</evidence>
<dbReference type="CDD" id="cd00090">
    <property type="entry name" value="HTH_ARSR"/>
    <property type="match status" value="1"/>
</dbReference>
<dbReference type="Pfam" id="PF08241">
    <property type="entry name" value="Methyltransf_11"/>
    <property type="match status" value="1"/>
</dbReference>
<dbReference type="OrthoDB" id="9789575at2"/>
<dbReference type="SMART" id="SM00418">
    <property type="entry name" value="HTH_ARSR"/>
    <property type="match status" value="1"/>
</dbReference>
<gene>
    <name evidence="3" type="ORF">A8950_2459</name>
</gene>
<organism evidence="3 4">
    <name type="scientific">Dongia mobilis</name>
    <dbReference type="NCBI Taxonomy" id="578943"/>
    <lineage>
        <taxon>Bacteria</taxon>
        <taxon>Pseudomonadati</taxon>
        <taxon>Pseudomonadota</taxon>
        <taxon>Alphaproteobacteria</taxon>
        <taxon>Rhodospirillales</taxon>
        <taxon>Dongiaceae</taxon>
        <taxon>Dongia</taxon>
    </lineage>
</organism>
<evidence type="ECO:0000313" key="4">
    <source>
        <dbReference type="Proteomes" id="UP000295783"/>
    </source>
</evidence>
<dbReference type="Pfam" id="PF01022">
    <property type="entry name" value="HTH_5"/>
    <property type="match status" value="1"/>
</dbReference>
<dbReference type="RefSeq" id="WP_133613948.1">
    <property type="nucleotide sequence ID" value="NZ_SNYW01000009.1"/>
</dbReference>
<dbReference type="NCBIfam" id="NF033788">
    <property type="entry name" value="HTH_metalloreg"/>
    <property type="match status" value="1"/>
</dbReference>
<keyword evidence="4" id="KW-1185">Reference proteome</keyword>
<protein>
    <submittedName>
        <fullName evidence="3">ArsR family transcriptional regulator</fullName>
    </submittedName>
</protein>
<sequence>MDEILKGLRASAEATRLRIIGLCAHAELTVSDLVEILGQSQPRISRHLKLLVEAGVLVRNQEGPWAWYRLPEEGVGGELARLIVDLLPPDDRKHAQDLKRLQAISEGWTARVADFFRQHAGDWERIRSLHADQKAVDSALLDALPGGPIESLLDIGTGAGHVLLLTGDRAQSAIGVDRSREMLNVARSNLFRAGLRHIQVRQADMMSLPFADGGFAAVTINMVLHFADRPDAVVAEAARMLGPGGRLVIVDFTPHHLEALREEQAHRWLGFDDDQIRSWCRAADLAWLPPRHLAGGSLTVALWSAERPVADASDAKDSSAVRLPGKVRARGRSTRQAKP</sequence>
<dbReference type="Gene3D" id="3.40.50.150">
    <property type="entry name" value="Vaccinia Virus protein VP39"/>
    <property type="match status" value="1"/>
</dbReference>
<dbReference type="AlphaFoldDB" id="A0A4V3DEH2"/>
<dbReference type="PRINTS" id="PR00778">
    <property type="entry name" value="HTHARSR"/>
</dbReference>
<accession>A0A4V3DEH2</accession>
<dbReference type="PANTHER" id="PTHR43591">
    <property type="entry name" value="METHYLTRANSFERASE"/>
    <property type="match status" value="1"/>
</dbReference>
<evidence type="ECO:0000313" key="3">
    <source>
        <dbReference type="EMBL" id="TDQ81391.1"/>
    </source>
</evidence>
<dbReference type="PROSITE" id="PS50987">
    <property type="entry name" value="HTH_ARSR_2"/>
    <property type="match status" value="1"/>
</dbReference>
<dbReference type="CDD" id="cd02440">
    <property type="entry name" value="AdoMet_MTases"/>
    <property type="match status" value="1"/>
</dbReference>
<reference evidence="3 4" key="1">
    <citation type="submission" date="2019-03" db="EMBL/GenBank/DDBJ databases">
        <title>Genomic Encyclopedia of Type Strains, Phase III (KMG-III): the genomes of soil and plant-associated and newly described type strains.</title>
        <authorList>
            <person name="Whitman W."/>
        </authorList>
    </citation>
    <scope>NUCLEOTIDE SEQUENCE [LARGE SCALE GENOMIC DNA]</scope>
    <source>
        <strain evidence="3 4">CGMCC 1.7660</strain>
    </source>
</reference>
<comment type="caution">
    <text evidence="3">The sequence shown here is derived from an EMBL/GenBank/DDBJ whole genome shotgun (WGS) entry which is preliminary data.</text>
</comment>
<dbReference type="SUPFAM" id="SSF46785">
    <property type="entry name" value="Winged helix' DNA-binding domain"/>
    <property type="match status" value="1"/>
</dbReference>
<dbReference type="InterPro" id="IPR036388">
    <property type="entry name" value="WH-like_DNA-bd_sf"/>
</dbReference>
<dbReference type="InterPro" id="IPR001845">
    <property type="entry name" value="HTH_ArsR_DNA-bd_dom"/>
</dbReference>
<dbReference type="InterPro" id="IPR036390">
    <property type="entry name" value="WH_DNA-bd_sf"/>
</dbReference>
<dbReference type="GO" id="GO:0008757">
    <property type="term" value="F:S-adenosylmethionine-dependent methyltransferase activity"/>
    <property type="evidence" value="ECO:0007669"/>
    <property type="project" value="InterPro"/>
</dbReference>
<dbReference type="SUPFAM" id="SSF53335">
    <property type="entry name" value="S-adenosyl-L-methionine-dependent methyltransferases"/>
    <property type="match status" value="1"/>
</dbReference>
<proteinExistence type="predicted"/>
<dbReference type="Gene3D" id="1.10.10.10">
    <property type="entry name" value="Winged helix-like DNA-binding domain superfamily/Winged helix DNA-binding domain"/>
    <property type="match status" value="1"/>
</dbReference>
<dbReference type="EMBL" id="SNYW01000009">
    <property type="protein sequence ID" value="TDQ81391.1"/>
    <property type="molecule type" value="Genomic_DNA"/>
</dbReference>
<dbReference type="InterPro" id="IPR011991">
    <property type="entry name" value="ArsR-like_HTH"/>
</dbReference>
<feature type="compositionally biased region" description="Basic residues" evidence="1">
    <location>
        <begin position="325"/>
        <end position="339"/>
    </location>
</feature>
<evidence type="ECO:0000259" key="2">
    <source>
        <dbReference type="PROSITE" id="PS50987"/>
    </source>
</evidence>
<feature type="domain" description="HTH arsR-type" evidence="2">
    <location>
        <begin position="1"/>
        <end position="90"/>
    </location>
</feature>
<dbReference type="Proteomes" id="UP000295783">
    <property type="component" value="Unassembled WGS sequence"/>
</dbReference>
<name>A0A4V3DEH2_9PROT</name>
<dbReference type="InterPro" id="IPR029063">
    <property type="entry name" value="SAM-dependent_MTases_sf"/>
</dbReference>
<feature type="region of interest" description="Disordered" evidence="1">
    <location>
        <begin position="309"/>
        <end position="339"/>
    </location>
</feature>